<protein>
    <submittedName>
        <fullName evidence="1">Uncharacterized protein</fullName>
    </submittedName>
</protein>
<evidence type="ECO:0000313" key="1">
    <source>
        <dbReference type="EMBL" id="KAJ9101218.1"/>
    </source>
</evidence>
<dbReference type="EMBL" id="JASBWT010000010">
    <property type="protein sequence ID" value="KAJ9101218.1"/>
    <property type="molecule type" value="Genomic_DNA"/>
</dbReference>
<dbReference type="Proteomes" id="UP001227268">
    <property type="component" value="Unassembled WGS sequence"/>
</dbReference>
<reference evidence="1" key="1">
    <citation type="submission" date="2023-04" db="EMBL/GenBank/DDBJ databases">
        <title>Draft Genome sequencing of Naganishia species isolated from polar environments using Oxford Nanopore Technology.</title>
        <authorList>
            <person name="Leo P."/>
            <person name="Venkateswaran K."/>
        </authorList>
    </citation>
    <scope>NUCLEOTIDE SEQUENCE</scope>
    <source>
        <strain evidence="1">MNA-CCFEE 5423</strain>
    </source>
</reference>
<organism evidence="1 2">
    <name type="scientific">Naganishia friedmannii</name>
    <dbReference type="NCBI Taxonomy" id="89922"/>
    <lineage>
        <taxon>Eukaryota</taxon>
        <taxon>Fungi</taxon>
        <taxon>Dikarya</taxon>
        <taxon>Basidiomycota</taxon>
        <taxon>Agaricomycotina</taxon>
        <taxon>Tremellomycetes</taxon>
        <taxon>Filobasidiales</taxon>
        <taxon>Filobasidiaceae</taxon>
        <taxon>Naganishia</taxon>
    </lineage>
</organism>
<name>A0ACC2VPX9_9TREE</name>
<keyword evidence="2" id="KW-1185">Reference proteome</keyword>
<comment type="caution">
    <text evidence="1">The sequence shown here is derived from an EMBL/GenBank/DDBJ whole genome shotgun (WGS) entry which is preliminary data.</text>
</comment>
<sequence length="499" mass="56381">MWFNKHKQDGITNPKETVDPQTGVTVTKTKSKEERAFVRRLDLFLMTYGCLSQVIKYLDQTNISSAYVSGMKEDLNMYGNEYNYFTTYFSVGYCIFLIPSQIAITYFRPNLWLPSLEIGWGILTGLIAMSTNVKQVYALRAFLGVFESSAYPGTVTLLSSMLSNALQTAIKSTMDGHLGMAGWRWLFVINAIMTVALGLAGFVMIPDWPDKPNPWAFWMKPGDYELAVERTARFKRASNKKFTWATVKRSVNLPLFYLIPCLYVATVLAQGGYSYFNLWLKALKHADGTPVWSTNDVLIIPIGGNAIAVACVWIYAFLSDYFQTRWLIVMIQAFIGLIPAIILSVWNVSDGAKYFSFFISFTVLATAPPIFSWLSDLCPHDAEQRAFILGWAIALYYAVSSWSQVLIWPAKEAPHYKAGWKVSIGLWILVIMLLCFLRYMELKVLRPRNMRITSENDAMAAAASAEDGAVLRNEFHRTDSKEDLDNKDTSIVKVLTARG</sequence>
<accession>A0ACC2VPX9</accession>
<proteinExistence type="predicted"/>
<evidence type="ECO:0000313" key="2">
    <source>
        <dbReference type="Proteomes" id="UP001227268"/>
    </source>
</evidence>
<gene>
    <name evidence="1" type="ORF">QFC21_003437</name>
</gene>